<dbReference type="EMBL" id="FNDU01000005">
    <property type="protein sequence ID" value="SDI16431.1"/>
    <property type="molecule type" value="Genomic_DNA"/>
</dbReference>
<dbReference type="STRING" id="930129.SAMN05216352_105129"/>
<keyword evidence="5" id="KW-1185">Reference proteome</keyword>
<evidence type="ECO:0000313" key="5">
    <source>
        <dbReference type="Proteomes" id="UP000199017"/>
    </source>
</evidence>
<feature type="binding site" evidence="2">
    <location>
        <position position="43"/>
    </location>
    <ligand>
        <name>Mn(2+)</name>
        <dbReference type="ChEBI" id="CHEBI:29035"/>
        <label>1</label>
    </ligand>
</feature>
<feature type="binding site" evidence="2">
    <location>
        <position position="11"/>
    </location>
    <ligand>
        <name>Mn(2+)</name>
        <dbReference type="ChEBI" id="CHEBI:29035"/>
        <label>1</label>
    </ligand>
</feature>
<dbReference type="InterPro" id="IPR012347">
    <property type="entry name" value="Ferritin-like"/>
</dbReference>
<accession>A0A1G8ICC3</accession>
<dbReference type="InterPro" id="IPR009078">
    <property type="entry name" value="Ferritin-like_SF"/>
</dbReference>
<dbReference type="InterPro" id="IPR007760">
    <property type="entry name" value="Mn_catalase"/>
</dbReference>
<dbReference type="Proteomes" id="UP000199017">
    <property type="component" value="Unassembled WGS sequence"/>
</dbReference>
<feature type="region of interest" description="Disordered" evidence="3">
    <location>
        <begin position="68"/>
        <end position="94"/>
    </location>
</feature>
<dbReference type="AlphaFoldDB" id="A0A1G8ICC3"/>
<comment type="similarity">
    <text evidence="1">Belongs to the manganese catalase family.</text>
</comment>
<evidence type="ECO:0000256" key="1">
    <source>
        <dbReference type="ARBA" id="ARBA00007644"/>
    </source>
</evidence>
<comment type="cofactor">
    <cofactor evidence="2">
        <name>Mn(2+)</name>
        <dbReference type="ChEBI" id="CHEBI:29035"/>
    </cofactor>
    <text evidence="2">Binds 2 manganese ions per subunit.</text>
</comment>
<keyword evidence="2" id="KW-0464">Manganese</keyword>
<keyword evidence="2" id="KW-0479">Metal-binding</keyword>
<sequence length="109" mass="12571">MVVFRANLNAESQGRLQVTRLYESADDGVKDMFSFLIARDTMHQNQWMTAIEELEQHRCRSFYVPKEKYDSEPQPMGQIPALNPAPSYVHNTPPMRVREENQPACCIGL</sequence>
<gene>
    <name evidence="4" type="ORF">SAMN05216352_105129</name>
</gene>
<reference evidence="4 5" key="1">
    <citation type="submission" date="2016-10" db="EMBL/GenBank/DDBJ databases">
        <authorList>
            <person name="de Groot N.N."/>
        </authorList>
    </citation>
    <scope>NUCLEOTIDE SEQUENCE [LARGE SCALE GENOMIC DNA]</scope>
    <source>
        <strain evidence="5">P4B,CCM 7963,CECT 7998,DSM 25260,IBRC-M 10614,KCTC 13821</strain>
    </source>
</reference>
<evidence type="ECO:0000313" key="4">
    <source>
        <dbReference type="EMBL" id="SDI16431.1"/>
    </source>
</evidence>
<dbReference type="InterPro" id="IPR027407">
    <property type="entry name" value="Mn_catalase_C"/>
</dbReference>
<name>A0A1G8ICC3_9BACI</name>
<dbReference type="GO" id="GO:0046872">
    <property type="term" value="F:metal ion binding"/>
    <property type="evidence" value="ECO:0007669"/>
    <property type="project" value="UniProtKB-KW"/>
</dbReference>
<dbReference type="SUPFAM" id="SSF47240">
    <property type="entry name" value="Ferritin-like"/>
    <property type="match status" value="1"/>
</dbReference>
<protein>
    <submittedName>
        <fullName evidence="4">Mn-containing catalase</fullName>
    </submittedName>
</protein>
<dbReference type="Gene3D" id="1.20.1260.10">
    <property type="match status" value="1"/>
</dbReference>
<organism evidence="4 5">
    <name type="scientific">Alteribacillus bidgolensis</name>
    <dbReference type="NCBI Taxonomy" id="930129"/>
    <lineage>
        <taxon>Bacteria</taxon>
        <taxon>Bacillati</taxon>
        <taxon>Bacillota</taxon>
        <taxon>Bacilli</taxon>
        <taxon>Bacillales</taxon>
        <taxon>Bacillaceae</taxon>
        <taxon>Alteribacillus</taxon>
    </lineage>
</organism>
<dbReference type="Gene3D" id="3.30.1530.10">
    <property type="entry name" value="manganese catalase, domain 2, chain A"/>
    <property type="match status" value="1"/>
</dbReference>
<proteinExistence type="inferred from homology"/>
<dbReference type="Pfam" id="PF05067">
    <property type="entry name" value="Mn_catalase"/>
    <property type="match status" value="1"/>
</dbReference>
<evidence type="ECO:0000256" key="2">
    <source>
        <dbReference type="PIRSR" id="PIRSR607760-1"/>
    </source>
</evidence>
<evidence type="ECO:0000256" key="3">
    <source>
        <dbReference type="SAM" id="MobiDB-lite"/>
    </source>
</evidence>